<feature type="region of interest" description="Disordered" evidence="1">
    <location>
        <begin position="1"/>
        <end position="41"/>
    </location>
</feature>
<protein>
    <submittedName>
        <fullName evidence="2">Uncharacterized protein</fullName>
    </submittedName>
</protein>
<dbReference type="EMBL" id="JAACXV010013865">
    <property type="protein sequence ID" value="KAF7272044.1"/>
    <property type="molecule type" value="Genomic_DNA"/>
</dbReference>
<dbReference type="Proteomes" id="UP000625711">
    <property type="component" value="Unassembled WGS sequence"/>
</dbReference>
<keyword evidence="3" id="KW-1185">Reference proteome</keyword>
<evidence type="ECO:0000256" key="1">
    <source>
        <dbReference type="SAM" id="MobiDB-lite"/>
    </source>
</evidence>
<feature type="compositionally biased region" description="Pro residues" evidence="1">
    <location>
        <begin position="207"/>
        <end position="221"/>
    </location>
</feature>
<feature type="compositionally biased region" description="Basic and acidic residues" evidence="1">
    <location>
        <begin position="22"/>
        <end position="41"/>
    </location>
</feature>
<comment type="caution">
    <text evidence="2">The sequence shown here is derived from an EMBL/GenBank/DDBJ whole genome shotgun (WGS) entry which is preliminary data.</text>
</comment>
<organism evidence="2 3">
    <name type="scientific">Rhynchophorus ferrugineus</name>
    <name type="common">Red palm weevil</name>
    <name type="synonym">Curculio ferrugineus</name>
    <dbReference type="NCBI Taxonomy" id="354439"/>
    <lineage>
        <taxon>Eukaryota</taxon>
        <taxon>Metazoa</taxon>
        <taxon>Ecdysozoa</taxon>
        <taxon>Arthropoda</taxon>
        <taxon>Hexapoda</taxon>
        <taxon>Insecta</taxon>
        <taxon>Pterygota</taxon>
        <taxon>Neoptera</taxon>
        <taxon>Endopterygota</taxon>
        <taxon>Coleoptera</taxon>
        <taxon>Polyphaga</taxon>
        <taxon>Cucujiformia</taxon>
        <taxon>Curculionidae</taxon>
        <taxon>Dryophthorinae</taxon>
        <taxon>Rhynchophorus</taxon>
    </lineage>
</organism>
<gene>
    <name evidence="2" type="ORF">GWI33_015145</name>
</gene>
<evidence type="ECO:0000313" key="2">
    <source>
        <dbReference type="EMBL" id="KAF7272044.1"/>
    </source>
</evidence>
<reference evidence="2" key="1">
    <citation type="submission" date="2020-08" db="EMBL/GenBank/DDBJ databases">
        <title>Genome sequencing and assembly of the red palm weevil Rhynchophorus ferrugineus.</title>
        <authorList>
            <person name="Dias G.B."/>
            <person name="Bergman C.M."/>
            <person name="Manee M."/>
        </authorList>
    </citation>
    <scope>NUCLEOTIDE SEQUENCE</scope>
    <source>
        <strain evidence="2">AA-2017</strain>
        <tissue evidence="2">Whole larva</tissue>
    </source>
</reference>
<accession>A0A834I343</accession>
<sequence>MKPSPYRCRSLASHDPAGPIQTERHLERDDAANDRREGDARGEGCCCVRAIRIWMKLAANLIPAESPTSLISNGNLPTSSGPRVAAMGRRGRVASRRQKGGPGGEPTPYASRKLNFEGARSVVETARRVGLIAHLRNKNSKHRSREKGGVYERDDVVDSAFLVHKTLQSKNAMGTNYFCQTGDEAGRYSVDSASDCQKERDNETAAAPPPLDAIICHPPPLDVSEEAS</sequence>
<name>A0A834I343_RHYFE</name>
<feature type="compositionally biased region" description="Basic residues" evidence="1">
    <location>
        <begin position="89"/>
        <end position="99"/>
    </location>
</feature>
<evidence type="ECO:0000313" key="3">
    <source>
        <dbReference type="Proteomes" id="UP000625711"/>
    </source>
</evidence>
<proteinExistence type="predicted"/>
<dbReference type="AlphaFoldDB" id="A0A834I343"/>
<feature type="region of interest" description="Disordered" evidence="1">
    <location>
        <begin position="189"/>
        <end position="228"/>
    </location>
</feature>
<feature type="region of interest" description="Disordered" evidence="1">
    <location>
        <begin position="73"/>
        <end position="111"/>
    </location>
</feature>